<gene>
    <name evidence="2" type="ORF">ILUMI_23815</name>
</gene>
<dbReference type="OrthoDB" id="10012075at2759"/>
<dbReference type="InterPro" id="IPR029526">
    <property type="entry name" value="PGBD"/>
</dbReference>
<dbReference type="Proteomes" id="UP000801492">
    <property type="component" value="Unassembled WGS sequence"/>
</dbReference>
<evidence type="ECO:0000259" key="1">
    <source>
        <dbReference type="Pfam" id="PF13843"/>
    </source>
</evidence>
<dbReference type="PANTHER" id="PTHR47055:SF3">
    <property type="entry name" value="PHORBOL-ESTER_DAG-TYPE DOMAIN-CONTAINING PROTEIN"/>
    <property type="match status" value="1"/>
</dbReference>
<dbReference type="Pfam" id="PF13843">
    <property type="entry name" value="DDE_Tnp_1_7"/>
    <property type="match status" value="1"/>
</dbReference>
<proteinExistence type="predicted"/>
<feature type="domain" description="PiggyBac transposable element-derived protein" evidence="1">
    <location>
        <begin position="45"/>
        <end position="91"/>
    </location>
</feature>
<evidence type="ECO:0000313" key="2">
    <source>
        <dbReference type="EMBL" id="KAF2882358.1"/>
    </source>
</evidence>
<name>A0A8K0G1I6_IGNLU</name>
<keyword evidence="3" id="KW-1185">Reference proteome</keyword>
<evidence type="ECO:0000313" key="3">
    <source>
        <dbReference type="Proteomes" id="UP000801492"/>
    </source>
</evidence>
<dbReference type="AlphaFoldDB" id="A0A8K0G1I6"/>
<dbReference type="PANTHER" id="PTHR47055">
    <property type="entry name" value="DDE_TNP_1_7 DOMAIN-CONTAINING PROTEIN"/>
    <property type="match status" value="1"/>
</dbReference>
<dbReference type="GO" id="GO:0043565">
    <property type="term" value="F:sequence-specific DNA binding"/>
    <property type="evidence" value="ECO:0007669"/>
    <property type="project" value="TreeGrafter"/>
</dbReference>
<reference evidence="2" key="1">
    <citation type="submission" date="2019-08" db="EMBL/GenBank/DDBJ databases">
        <title>The genome of the North American firefly Photinus pyralis.</title>
        <authorList>
            <consortium name="Photinus pyralis genome working group"/>
            <person name="Fallon T.R."/>
            <person name="Sander Lower S.E."/>
            <person name="Weng J.-K."/>
        </authorList>
    </citation>
    <scope>NUCLEOTIDE SEQUENCE</scope>
    <source>
        <strain evidence="2">TRF0915ILg1</strain>
        <tissue evidence="2">Whole body</tissue>
    </source>
</reference>
<dbReference type="EMBL" id="VTPC01090622">
    <property type="protein sequence ID" value="KAF2882358.1"/>
    <property type="molecule type" value="Genomic_DNA"/>
</dbReference>
<organism evidence="2 3">
    <name type="scientific">Ignelater luminosus</name>
    <name type="common">Cucubano</name>
    <name type="synonym">Pyrophorus luminosus</name>
    <dbReference type="NCBI Taxonomy" id="2038154"/>
    <lineage>
        <taxon>Eukaryota</taxon>
        <taxon>Metazoa</taxon>
        <taxon>Ecdysozoa</taxon>
        <taxon>Arthropoda</taxon>
        <taxon>Hexapoda</taxon>
        <taxon>Insecta</taxon>
        <taxon>Pterygota</taxon>
        <taxon>Neoptera</taxon>
        <taxon>Endopterygota</taxon>
        <taxon>Coleoptera</taxon>
        <taxon>Polyphaga</taxon>
        <taxon>Elateriformia</taxon>
        <taxon>Elateroidea</taxon>
        <taxon>Elateridae</taxon>
        <taxon>Agrypninae</taxon>
        <taxon>Pyrophorini</taxon>
        <taxon>Ignelater</taxon>
    </lineage>
</organism>
<protein>
    <recommendedName>
        <fullName evidence="1">PiggyBac transposable element-derived protein domain-containing protein</fullName>
    </recommendedName>
</protein>
<sequence length="122" mass="14163">MVEIKKHPLKSRVDMEKLQRGDYDYGIDSDNKVIAKKCGRWLREQKAKIYITQAEVFAYYNKNMRGIGKMDQLIAAYRTRMRQKKWNNPKFTGPILNVTVPVGREAVIECGVDNLSTFKVCC</sequence>
<accession>A0A8K0G1I6</accession>
<dbReference type="InterPro" id="IPR052638">
    <property type="entry name" value="PiggyBac_TE-derived"/>
</dbReference>
<comment type="caution">
    <text evidence="2">The sequence shown here is derived from an EMBL/GenBank/DDBJ whole genome shotgun (WGS) entry which is preliminary data.</text>
</comment>